<proteinExistence type="evidence at transcript level"/>
<feature type="compositionally biased region" description="Acidic residues" evidence="1">
    <location>
        <begin position="233"/>
        <end position="244"/>
    </location>
</feature>
<feature type="region of interest" description="Disordered" evidence="1">
    <location>
        <begin position="28"/>
        <end position="115"/>
    </location>
</feature>
<name>F2DFC8_HORVV</name>
<accession>F2DFC8</accession>
<evidence type="ECO:0000256" key="1">
    <source>
        <dbReference type="SAM" id="MobiDB-lite"/>
    </source>
</evidence>
<feature type="compositionally biased region" description="Basic and acidic residues" evidence="1">
    <location>
        <begin position="253"/>
        <end position="346"/>
    </location>
</feature>
<dbReference type="EMBL" id="AK362595">
    <property type="protein sequence ID" value="BAJ93799.1"/>
    <property type="molecule type" value="mRNA"/>
</dbReference>
<feature type="region of interest" description="Disordered" evidence="1">
    <location>
        <begin position="220"/>
        <end position="418"/>
    </location>
</feature>
<evidence type="ECO:0000313" key="2">
    <source>
        <dbReference type="EMBL" id="BAJ93799.1"/>
    </source>
</evidence>
<dbReference type="AlphaFoldDB" id="F2DFC8"/>
<feature type="compositionally biased region" description="Low complexity" evidence="1">
    <location>
        <begin position="65"/>
        <end position="79"/>
    </location>
</feature>
<sequence>MAKANTAVSFDAIIQADRRKKNEALATQIFGKKKDKNLPTRPNARPSDLASRITKRSSSVNSTGSPRNNSFNPPSRPSSTKPQNARGNRIASAITSGQANIIPTQSRTKGPGLSIKGKAGPFVVEARNFAPGTTAADIESALADHISDSTGSNGLLSCRLVSTTPTVVAEMTFTEKDLADRVIQTYNNQKADGRYLHLSLKPSSTSSTFVSQARQTDLIDTVEPALSDPLPDSVDDNGMDDVEMAQDTSSAVYHDHQGRDARHAEPEMQDGRYGFDDSQAEQKDERREETRRDRDRDRDRDYERERERDRERDRERERDRDRQRDRDQGRYERRPDQGSYRRDDRPPTYNSRTSHYGNGVGAGAAPGPLSGRGSFIGGQGGFRGGGPGRMYSDDVMRGGWRGGPQGGFGGNYRGRGGY</sequence>
<feature type="compositionally biased region" description="Polar residues" evidence="1">
    <location>
        <begin position="93"/>
        <end position="108"/>
    </location>
</feature>
<feature type="compositionally biased region" description="Gly residues" evidence="1">
    <location>
        <begin position="374"/>
        <end position="388"/>
    </location>
</feature>
<protein>
    <submittedName>
        <fullName evidence="2">Predicted protein</fullName>
    </submittedName>
</protein>
<organism evidence="2">
    <name type="scientific">Hordeum vulgare subsp. vulgare</name>
    <name type="common">Domesticated barley</name>
    <dbReference type="NCBI Taxonomy" id="112509"/>
    <lineage>
        <taxon>Eukaryota</taxon>
        <taxon>Viridiplantae</taxon>
        <taxon>Streptophyta</taxon>
        <taxon>Embryophyta</taxon>
        <taxon>Tracheophyta</taxon>
        <taxon>Spermatophyta</taxon>
        <taxon>Magnoliopsida</taxon>
        <taxon>Liliopsida</taxon>
        <taxon>Poales</taxon>
        <taxon>Poaceae</taxon>
        <taxon>BOP clade</taxon>
        <taxon>Pooideae</taxon>
        <taxon>Triticodae</taxon>
        <taxon>Triticeae</taxon>
        <taxon>Hordeinae</taxon>
        <taxon>Hordeum</taxon>
    </lineage>
</organism>
<reference evidence="2" key="1">
    <citation type="journal article" date="2011" name="Plant Physiol.">
        <title>Comprehensive sequence analysis of 24,783 barley full-length cDNAs derived from 12 clone libraries.</title>
        <authorList>
            <person name="Matsumoto T."/>
            <person name="Tanaka T."/>
            <person name="Sakai H."/>
            <person name="Amano N."/>
            <person name="Kanamori H."/>
            <person name="Kurita K."/>
            <person name="Kikuta A."/>
            <person name="Kamiya K."/>
            <person name="Yamamoto M."/>
            <person name="Ikawa H."/>
            <person name="Fujii N."/>
            <person name="Hori K."/>
            <person name="Itoh T."/>
            <person name="Sato K."/>
        </authorList>
    </citation>
    <scope>NUCLEOTIDE SEQUENCE</scope>
    <source>
        <tissue evidence="2">Shoot and root</tissue>
    </source>
</reference>
<feature type="compositionally biased region" description="Gly residues" evidence="1">
    <location>
        <begin position="399"/>
        <end position="418"/>
    </location>
</feature>